<feature type="domain" description="Tubulin--tyrosine ligase-like protein 12 SET-like" evidence="1">
    <location>
        <begin position="148"/>
        <end position="199"/>
    </location>
</feature>
<dbReference type="Pfam" id="PF25556">
    <property type="entry name" value="SET_TTL"/>
    <property type="match status" value="2"/>
</dbReference>
<reference evidence="2 3" key="1">
    <citation type="journal article" date="2024" name="BMC Genomics">
        <title>De novo assembly and annotation of Popillia japonica's genome with initial clues to its potential as an invasive pest.</title>
        <authorList>
            <person name="Cucini C."/>
            <person name="Boschi S."/>
            <person name="Funari R."/>
            <person name="Cardaioli E."/>
            <person name="Iannotti N."/>
            <person name="Marturano G."/>
            <person name="Paoli F."/>
            <person name="Bruttini M."/>
            <person name="Carapelli A."/>
            <person name="Frati F."/>
            <person name="Nardi F."/>
        </authorList>
    </citation>
    <scope>NUCLEOTIDE SEQUENCE [LARGE SCALE GENOMIC DNA]</scope>
    <source>
        <strain evidence="2">DMR45628</strain>
    </source>
</reference>
<dbReference type="InterPro" id="IPR027749">
    <property type="entry name" value="TTLL12"/>
</dbReference>
<keyword evidence="3" id="KW-1185">Reference proteome</keyword>
<dbReference type="PANTHER" id="PTHR46088">
    <property type="entry name" value="TUBULIN--TYROSINE LIGASE-LIKE PROTEIN 12"/>
    <property type="match status" value="1"/>
</dbReference>
<dbReference type="InterPro" id="IPR057954">
    <property type="entry name" value="SET_TTL12"/>
</dbReference>
<sequence length="211" mass="24850">MVHATYETFLENHRNQLESSGIPSYFWATLFQKIIKQTFDAGNIFSLLQIDYEDDERDKYDPVWQLQIKVEEGVKHTDPHHIYLIDHAWTFRIEHARNQLLQIESLRERMATIMGIDSELNKNELCSKLLDEMWKYTNSYSIGSALCSKLLDEMWKYTNSYSIGSAENIEERLPVWYIMDEVGSAIQHNDKPNFRMVPSKSACQFGILWTK</sequence>
<feature type="domain" description="Tubulin--tyrosine ligase-like protein 12 SET-like" evidence="1">
    <location>
        <begin position="66"/>
        <end position="143"/>
    </location>
</feature>
<evidence type="ECO:0000313" key="3">
    <source>
        <dbReference type="Proteomes" id="UP001458880"/>
    </source>
</evidence>
<protein>
    <recommendedName>
        <fullName evidence="1">Tubulin--tyrosine ligase-like protein 12 SET-like domain-containing protein</fullName>
    </recommendedName>
</protein>
<dbReference type="GO" id="GO:0005737">
    <property type="term" value="C:cytoplasm"/>
    <property type="evidence" value="ECO:0007669"/>
    <property type="project" value="TreeGrafter"/>
</dbReference>
<dbReference type="AlphaFoldDB" id="A0AAW1IC74"/>
<gene>
    <name evidence="2" type="ORF">QE152_g36912</name>
</gene>
<evidence type="ECO:0000259" key="1">
    <source>
        <dbReference type="Pfam" id="PF25556"/>
    </source>
</evidence>
<dbReference type="Proteomes" id="UP001458880">
    <property type="component" value="Unassembled WGS sequence"/>
</dbReference>
<proteinExistence type="predicted"/>
<accession>A0AAW1IC74</accession>
<name>A0AAW1IC74_POPJA</name>
<comment type="caution">
    <text evidence="2">The sequence shown here is derived from an EMBL/GenBank/DDBJ whole genome shotgun (WGS) entry which is preliminary data.</text>
</comment>
<evidence type="ECO:0000313" key="2">
    <source>
        <dbReference type="EMBL" id="KAK9686831.1"/>
    </source>
</evidence>
<dbReference type="PANTHER" id="PTHR46088:SF1">
    <property type="entry name" value="TUBULIN--TYROSINE LIGASE-LIKE PROTEIN 12"/>
    <property type="match status" value="1"/>
</dbReference>
<organism evidence="2 3">
    <name type="scientific">Popillia japonica</name>
    <name type="common">Japanese beetle</name>
    <dbReference type="NCBI Taxonomy" id="7064"/>
    <lineage>
        <taxon>Eukaryota</taxon>
        <taxon>Metazoa</taxon>
        <taxon>Ecdysozoa</taxon>
        <taxon>Arthropoda</taxon>
        <taxon>Hexapoda</taxon>
        <taxon>Insecta</taxon>
        <taxon>Pterygota</taxon>
        <taxon>Neoptera</taxon>
        <taxon>Endopterygota</taxon>
        <taxon>Coleoptera</taxon>
        <taxon>Polyphaga</taxon>
        <taxon>Scarabaeiformia</taxon>
        <taxon>Scarabaeidae</taxon>
        <taxon>Rutelinae</taxon>
        <taxon>Popillia</taxon>
    </lineage>
</organism>
<dbReference type="EMBL" id="JASPKY010000683">
    <property type="protein sequence ID" value="KAK9686831.1"/>
    <property type="molecule type" value="Genomic_DNA"/>
</dbReference>